<organism evidence="1 2">
    <name type="scientific">Cupriavidus metallidurans</name>
    <dbReference type="NCBI Taxonomy" id="119219"/>
    <lineage>
        <taxon>Bacteria</taxon>
        <taxon>Pseudomonadati</taxon>
        <taxon>Pseudomonadota</taxon>
        <taxon>Betaproteobacteria</taxon>
        <taxon>Burkholderiales</taxon>
        <taxon>Burkholderiaceae</taxon>
        <taxon>Cupriavidus</taxon>
    </lineage>
</organism>
<gene>
    <name evidence="1" type="ORF">DDF84_005185</name>
</gene>
<reference evidence="1 2" key="1">
    <citation type="submission" date="2019-03" db="EMBL/GenBank/DDBJ databases">
        <title>Comparative insights into the high quality Complete genome sequence of highly metal resistant Cupriavidus metallidurans strain BS1 isolated from a gold-copper mine.</title>
        <authorList>
            <person name="Mazhar H.S."/>
            <person name="Rensing C."/>
        </authorList>
    </citation>
    <scope>NUCLEOTIDE SEQUENCE [LARGE SCALE GENOMIC DNA]</scope>
    <source>
        <strain evidence="1 2">BS1</strain>
    </source>
</reference>
<proteinExistence type="predicted"/>
<dbReference type="AlphaFoldDB" id="A0A482IKB1"/>
<evidence type="ECO:0000313" key="2">
    <source>
        <dbReference type="Proteomes" id="UP000253772"/>
    </source>
</evidence>
<protein>
    <submittedName>
        <fullName evidence="1">DNA primase</fullName>
    </submittedName>
</protein>
<evidence type="ECO:0000313" key="1">
    <source>
        <dbReference type="EMBL" id="QBP09198.1"/>
    </source>
</evidence>
<dbReference type="RefSeq" id="WP_017514945.1">
    <property type="nucleotide sequence ID" value="NZ_CP037900.1"/>
</dbReference>
<dbReference type="Proteomes" id="UP000253772">
    <property type="component" value="Chromosome c1"/>
</dbReference>
<sequence>MSRPLDRLLPLLDHVTWSSKESGRAACPAHGRGRKSTLAWRELPDGRVLMKCFADCDVVDVLAAVGLTVADMFPDRTHATPGERFALNARDVLRGIEFDLVVIVQCARCIRRGDVLDAVAWSRFDLAVERVFAAVDSQKGAAR</sequence>
<dbReference type="EMBL" id="CP037900">
    <property type="protein sequence ID" value="QBP09198.1"/>
    <property type="molecule type" value="Genomic_DNA"/>
</dbReference>
<name>A0A482IKB1_9BURK</name>
<accession>A0A482IKB1</accession>